<protein>
    <submittedName>
        <fullName evidence="1">Uncharacterized protein</fullName>
    </submittedName>
</protein>
<keyword evidence="2" id="KW-1185">Reference proteome</keyword>
<organism evidence="1 2">
    <name type="scientific">Fusarium decemcellulare</name>
    <dbReference type="NCBI Taxonomy" id="57161"/>
    <lineage>
        <taxon>Eukaryota</taxon>
        <taxon>Fungi</taxon>
        <taxon>Dikarya</taxon>
        <taxon>Ascomycota</taxon>
        <taxon>Pezizomycotina</taxon>
        <taxon>Sordariomycetes</taxon>
        <taxon>Hypocreomycetidae</taxon>
        <taxon>Hypocreales</taxon>
        <taxon>Nectriaceae</taxon>
        <taxon>Fusarium</taxon>
        <taxon>Fusarium decemcellulare species complex</taxon>
    </lineage>
</organism>
<name>A0ACC1SRM7_9HYPO</name>
<dbReference type="Proteomes" id="UP001148629">
    <property type="component" value="Unassembled WGS sequence"/>
</dbReference>
<reference evidence="1" key="1">
    <citation type="submission" date="2022-08" db="EMBL/GenBank/DDBJ databases">
        <title>Genome Sequence of Fusarium decemcellulare.</title>
        <authorList>
            <person name="Buettner E."/>
        </authorList>
    </citation>
    <scope>NUCLEOTIDE SEQUENCE</scope>
    <source>
        <strain evidence="1">Babe19</strain>
    </source>
</reference>
<evidence type="ECO:0000313" key="1">
    <source>
        <dbReference type="EMBL" id="KAJ3544959.1"/>
    </source>
</evidence>
<accession>A0ACC1SRM7</accession>
<dbReference type="EMBL" id="JANRMS010000171">
    <property type="protein sequence ID" value="KAJ3544959.1"/>
    <property type="molecule type" value="Genomic_DNA"/>
</dbReference>
<evidence type="ECO:0000313" key="2">
    <source>
        <dbReference type="Proteomes" id="UP001148629"/>
    </source>
</evidence>
<sequence>MSTTTVVTQPSIQLEANIGRALGTSDTVSNRTYAPVYSRFSNVQKGSMTAFIAFGGLLASMSTTSVLAAVPEIAETFHTTPTAINISNAVYLVFVGLSCCFWGPWADVFGRKSAYVGSTTLFLVFSIGTALSRNLVAFFVFRALTACQVTALLIVGPSCISDIYHPVQRGTSLGWFACGCMLGPAFGPLLSGIIVTYTSWRVIFWLQAGLAGFGLLQAIFVLHETLQQLRYKELRGKGFRHGLVNLWEWSNPWTVFKLLGQKNLLCVNLASASTAWNMYSLLTPIRFVLNPRLNLTTPLQSGLLYLVPGAGYLIGTQVGGRLVDHVVKSWIRRRGFRLQEDRLRSSILTLGILLPGSTLLYGWSVDRNFGGVALPGICMFVQGFAQTCAFPSLNAYILDVMQHKSGKASGAYSPRDFPFRIFFSFSIASYFLMRYSFSAVATASCLPLIETVGVGWTVTISSAMVWIGSGLVLLTISSGEHWRTARAAQN</sequence>
<gene>
    <name evidence="1" type="ORF">NM208_g2763</name>
</gene>
<proteinExistence type="predicted"/>
<comment type="caution">
    <text evidence="1">The sequence shown here is derived from an EMBL/GenBank/DDBJ whole genome shotgun (WGS) entry which is preliminary data.</text>
</comment>